<dbReference type="InterPro" id="IPR000742">
    <property type="entry name" value="EGF"/>
</dbReference>
<reference evidence="4 5" key="1">
    <citation type="submission" date="2021-06" db="EMBL/GenBank/DDBJ databases">
        <authorList>
            <person name="Palmer J.M."/>
        </authorList>
    </citation>
    <scope>NUCLEOTIDE SEQUENCE [LARGE SCALE GENOMIC DNA]</scope>
    <source>
        <strain evidence="4 5">GA_2019</strain>
        <tissue evidence="4">Muscle</tissue>
    </source>
</reference>
<dbReference type="PANTHER" id="PTHR24035">
    <property type="entry name" value="MULTIPLE EPIDERMAL GROWTH FACTOR-LIKE DOMAINS PROTEIN"/>
    <property type="match status" value="1"/>
</dbReference>
<gene>
    <name evidence="4" type="ORF">GOODEAATRI_010245</name>
</gene>
<organism evidence="4 5">
    <name type="scientific">Goodea atripinnis</name>
    <dbReference type="NCBI Taxonomy" id="208336"/>
    <lineage>
        <taxon>Eukaryota</taxon>
        <taxon>Metazoa</taxon>
        <taxon>Chordata</taxon>
        <taxon>Craniata</taxon>
        <taxon>Vertebrata</taxon>
        <taxon>Euteleostomi</taxon>
        <taxon>Actinopterygii</taxon>
        <taxon>Neopterygii</taxon>
        <taxon>Teleostei</taxon>
        <taxon>Neoteleostei</taxon>
        <taxon>Acanthomorphata</taxon>
        <taxon>Ovalentaria</taxon>
        <taxon>Atherinomorphae</taxon>
        <taxon>Cyprinodontiformes</taxon>
        <taxon>Goodeidae</taxon>
        <taxon>Goodea</taxon>
    </lineage>
</organism>
<comment type="caution">
    <text evidence="1">Lacks conserved residue(s) required for the propagation of feature annotation.</text>
</comment>
<keyword evidence="2" id="KW-0472">Membrane</keyword>
<dbReference type="PROSITE" id="PS01186">
    <property type="entry name" value="EGF_2"/>
    <property type="match status" value="1"/>
</dbReference>
<keyword evidence="1" id="KW-1015">Disulfide bond</keyword>
<dbReference type="InterPro" id="IPR002049">
    <property type="entry name" value="LE_dom"/>
</dbReference>
<sequence>LFERQVRQGLYRDLPLHQQRDLQPHRRLLPVFPWLDRRRLFAGYYFTISTSNPVPLVIGVLIASTRVTVTTEPSAVPMTGSAGAALVGLVSTAHSLCECLNNATCDYVTGTCYCSPGYKGIRCDQALMMEELNPYTKISPAHGSERQSAGAVMGIIFLLLILMAMLSVFVWYRQRQREKGQEIQPSVSYSQAMHINSTDYSLSGKIFQVFSLSG</sequence>
<evidence type="ECO:0000313" key="5">
    <source>
        <dbReference type="Proteomes" id="UP001476798"/>
    </source>
</evidence>
<dbReference type="Pfam" id="PF00053">
    <property type="entry name" value="EGF_laminin"/>
    <property type="match status" value="1"/>
</dbReference>
<evidence type="ECO:0000256" key="2">
    <source>
        <dbReference type="SAM" id="Phobius"/>
    </source>
</evidence>
<dbReference type="Proteomes" id="UP001476798">
    <property type="component" value="Unassembled WGS sequence"/>
</dbReference>
<dbReference type="PANTHER" id="PTHR24035:SF127">
    <property type="entry name" value="LAMININ SUBUNIT ALPHA-5-RELATED"/>
    <property type="match status" value="1"/>
</dbReference>
<proteinExistence type="predicted"/>
<keyword evidence="2" id="KW-0812">Transmembrane</keyword>
<name>A0ABV0MSV1_9TELE</name>
<dbReference type="PROSITE" id="PS50026">
    <property type="entry name" value="EGF_3"/>
    <property type="match status" value="1"/>
</dbReference>
<dbReference type="SUPFAM" id="SSF57196">
    <property type="entry name" value="EGF/Laminin"/>
    <property type="match status" value="1"/>
</dbReference>
<dbReference type="EMBL" id="JAHRIO010010591">
    <property type="protein sequence ID" value="MEQ2161503.1"/>
    <property type="molecule type" value="Genomic_DNA"/>
</dbReference>
<feature type="non-terminal residue" evidence="4">
    <location>
        <position position="1"/>
    </location>
</feature>
<comment type="caution">
    <text evidence="4">The sequence shown here is derived from an EMBL/GenBank/DDBJ whole genome shotgun (WGS) entry which is preliminary data.</text>
</comment>
<accession>A0ABV0MSV1</accession>
<evidence type="ECO:0000313" key="4">
    <source>
        <dbReference type="EMBL" id="MEQ2161503.1"/>
    </source>
</evidence>
<dbReference type="PROSITE" id="PS00022">
    <property type="entry name" value="EGF_1"/>
    <property type="match status" value="1"/>
</dbReference>
<feature type="disulfide bond" evidence="1">
    <location>
        <begin position="114"/>
        <end position="123"/>
    </location>
</feature>
<evidence type="ECO:0000256" key="1">
    <source>
        <dbReference type="PROSITE-ProRule" id="PRU00076"/>
    </source>
</evidence>
<dbReference type="InterPro" id="IPR052108">
    <property type="entry name" value="MEGF/SIB"/>
</dbReference>
<keyword evidence="5" id="KW-1185">Reference proteome</keyword>
<protein>
    <recommendedName>
        <fullName evidence="3">EGF-like domain-containing protein</fullName>
    </recommendedName>
</protein>
<dbReference type="CDD" id="cd00055">
    <property type="entry name" value="EGF_Lam"/>
    <property type="match status" value="1"/>
</dbReference>
<keyword evidence="2" id="KW-1133">Transmembrane helix</keyword>
<dbReference type="Gene3D" id="2.170.300.10">
    <property type="entry name" value="Tie2 ligand-binding domain superfamily"/>
    <property type="match status" value="1"/>
</dbReference>
<feature type="transmembrane region" description="Helical" evidence="2">
    <location>
        <begin position="149"/>
        <end position="172"/>
    </location>
</feature>
<keyword evidence="1" id="KW-0245">EGF-like domain</keyword>
<feature type="domain" description="EGF-like" evidence="3">
    <location>
        <begin position="93"/>
        <end position="124"/>
    </location>
</feature>
<evidence type="ECO:0000259" key="3">
    <source>
        <dbReference type="PROSITE" id="PS50026"/>
    </source>
</evidence>